<feature type="compositionally biased region" description="Basic and acidic residues" evidence="5">
    <location>
        <begin position="1152"/>
        <end position="1180"/>
    </location>
</feature>
<feature type="compositionally biased region" description="Basic and acidic residues" evidence="5">
    <location>
        <begin position="756"/>
        <end position="799"/>
    </location>
</feature>
<feature type="region of interest" description="Disordered" evidence="5">
    <location>
        <begin position="688"/>
        <end position="711"/>
    </location>
</feature>
<evidence type="ECO:0000256" key="5">
    <source>
        <dbReference type="SAM" id="MobiDB-lite"/>
    </source>
</evidence>
<evidence type="ECO:0000256" key="4">
    <source>
        <dbReference type="SAM" id="Coils"/>
    </source>
</evidence>
<evidence type="ECO:0000256" key="3">
    <source>
        <dbReference type="PROSITE-ProRule" id="PRU00283"/>
    </source>
</evidence>
<dbReference type="SMART" id="SM00129">
    <property type="entry name" value="KISc"/>
    <property type="match status" value="1"/>
</dbReference>
<evidence type="ECO:0000313" key="8">
    <source>
        <dbReference type="Proteomes" id="UP000245942"/>
    </source>
</evidence>
<dbReference type="GO" id="GO:0005524">
    <property type="term" value="F:ATP binding"/>
    <property type="evidence" value="ECO:0007669"/>
    <property type="project" value="UniProtKB-UniRule"/>
</dbReference>
<keyword evidence="1 4" id="KW-0175">Coiled coil</keyword>
<feature type="region of interest" description="Disordered" evidence="5">
    <location>
        <begin position="1114"/>
        <end position="1201"/>
    </location>
</feature>
<feature type="compositionally biased region" description="Low complexity" evidence="5">
    <location>
        <begin position="284"/>
        <end position="297"/>
    </location>
</feature>
<feature type="compositionally biased region" description="Basic and acidic residues" evidence="5">
    <location>
        <begin position="878"/>
        <end position="895"/>
    </location>
</feature>
<dbReference type="InterPro" id="IPR027640">
    <property type="entry name" value="Kinesin-like_fam"/>
</dbReference>
<keyword evidence="3" id="KW-0067">ATP-binding</keyword>
<keyword evidence="3" id="KW-0547">Nucleotide-binding</keyword>
<organism evidence="7 8">
    <name type="scientific">Pseudomicrostroma glucosiphilum</name>
    <dbReference type="NCBI Taxonomy" id="1684307"/>
    <lineage>
        <taxon>Eukaryota</taxon>
        <taxon>Fungi</taxon>
        <taxon>Dikarya</taxon>
        <taxon>Basidiomycota</taxon>
        <taxon>Ustilaginomycotina</taxon>
        <taxon>Exobasidiomycetes</taxon>
        <taxon>Microstromatales</taxon>
        <taxon>Microstromatales incertae sedis</taxon>
        <taxon>Pseudomicrostroma</taxon>
    </lineage>
</organism>
<feature type="compositionally biased region" description="Basic and acidic residues" evidence="5">
    <location>
        <begin position="1188"/>
        <end position="1201"/>
    </location>
</feature>
<dbReference type="STRING" id="1684307.A0A316U5W5"/>
<comment type="similarity">
    <text evidence="3">Belongs to the TRAFAC class myosin-kinesin ATPase superfamily. Kinesin family.</text>
</comment>
<dbReference type="PROSITE" id="PS50067">
    <property type="entry name" value="KINESIN_MOTOR_2"/>
    <property type="match status" value="1"/>
</dbReference>
<feature type="domain" description="Kinesin motor" evidence="6">
    <location>
        <begin position="86"/>
        <end position="477"/>
    </location>
</feature>
<keyword evidence="8" id="KW-1185">Reference proteome</keyword>
<gene>
    <name evidence="7" type="ORF">BCV69DRAFT_312573</name>
</gene>
<feature type="compositionally biased region" description="Basic and acidic residues" evidence="5">
    <location>
        <begin position="726"/>
        <end position="737"/>
    </location>
</feature>
<protein>
    <submittedName>
        <fullName evidence="7">Kinesin-domain-containing protein</fullName>
    </submittedName>
</protein>
<dbReference type="InterPro" id="IPR036961">
    <property type="entry name" value="Kinesin_motor_dom_sf"/>
</dbReference>
<dbReference type="GeneID" id="37016675"/>
<name>A0A316U5W5_9BASI</name>
<feature type="region of interest" description="Disordered" evidence="5">
    <location>
        <begin position="726"/>
        <end position="842"/>
    </location>
</feature>
<feature type="compositionally biased region" description="Polar residues" evidence="5">
    <location>
        <begin position="1013"/>
        <end position="1037"/>
    </location>
</feature>
<feature type="binding site" evidence="3">
    <location>
        <begin position="205"/>
        <end position="212"/>
    </location>
    <ligand>
        <name>ATP</name>
        <dbReference type="ChEBI" id="CHEBI:30616"/>
    </ligand>
</feature>
<keyword evidence="2 3" id="KW-0505">Motor protein</keyword>
<feature type="region of interest" description="Disordered" evidence="5">
    <location>
        <begin position="271"/>
        <end position="298"/>
    </location>
</feature>
<dbReference type="OrthoDB" id="3176171at2759"/>
<evidence type="ECO:0000259" key="6">
    <source>
        <dbReference type="PROSITE" id="PS50067"/>
    </source>
</evidence>
<dbReference type="PANTHER" id="PTHR47968:SF75">
    <property type="entry name" value="CENTROMERE-ASSOCIATED PROTEIN E"/>
    <property type="match status" value="1"/>
</dbReference>
<dbReference type="InterPro" id="IPR001752">
    <property type="entry name" value="Kinesin_motor_dom"/>
</dbReference>
<feature type="region of interest" description="Disordered" evidence="5">
    <location>
        <begin position="1"/>
        <end position="83"/>
    </location>
</feature>
<feature type="coiled-coil region" evidence="4">
    <location>
        <begin position="497"/>
        <end position="567"/>
    </location>
</feature>
<sequence length="1201" mass="128979">MVRPTKRGALAAAKMTTKARPTPLSTSSTVDADTSLCSNASTSICPDETIEDDEPSTPTGRRSPALDLPDSDTEEGGPTAGPAASNVVVCVRVRPAATGATSDAEEPWSFDASSSTIEATEQHPSLAKRAPSSVAPGSSTLTASASSSMLADAAASGSSADTYKFSFDTLIPTEVSALDDLYTANISPVVSGAVQGYNGTVFAYGQTGSGKTYTMSGGGGEEGIITRAINEVFRKVEQLPDREFLLRVSYLEIYNESLRDLLLSLPSLGGSSSASERPASPTKGGYSHSSGPSSTSSALRILEQPSSGRITIAGLREEIVTQPSQVLDLLTKGQAARHQAATDWNERSSRSHCVATLTIESRAKGSKNGAVRVSALNLIDLAGSERAATEKERRKEGAFINKSLLTLGSVISKLSAAASNPAAAAHIPYRDSKLTRILQTSLSGNARVAVLLTMSPLAQHAAEGLSTLKFGKRCKMIKLKAKRGEVGEGDAGNEALLRRYKREVERLRAKLETDVVAAAAPSPTTTPEDESDMLALAERKKAAESEVEGMTKRKAELRAQMEHLTKLIVTSGSVAEARRREEEEEEEEGAAAVDSRPSTPLRRGRVSEFGTPGTPKNLFGRNLSPRKRIAADTAARSSSDKPFAMELELATLRKELACALQAKQSSEAARSQEAEAWSKKVEELERLLEDAETTQQDSESRQARTESLLTGSIAKVQRLEKEIQALESSEKESKEQAEMVEASSRAQYDGLVAELEAEKTARTSLEETLKKRPESEEEVAQREFDQLVEPARKAEEAKMGKSPRLGSSSSFSSLSPPSQSPSLAKQKARLDEREAKLAQREADLAAQKQVKALPVPCNHQEEIDALRKTLAEKGDKIAGLESSLKERERESREAQLIKPVPTSPMRRTSMREYKRYSGSPLLSTELAPPSTLSKSVSADIGALSLATSSTALNALAVEAAVKSEREEISRLNDVINSQRSLMSDLERSVTEWKARMVSQQSIIKKLMEAGLNSHSSSSTKLPTPPMQSSENLPSSFPRNEGVLRVNRKSSNGADDFLKRKAAFLSNGDDTGMQAKARGGSAHVGTLSSNGVYYGAHTFNRAPATSSSSNFGLGLAAPSSPTKGSGLWSHQNPDPLPLPGNLTPSKYKKSRRLTIENELEKLKSSSPKVDVRTKELLDSPTKKSSARWGQEEEKTSAKDWYI</sequence>
<feature type="compositionally biased region" description="Polar residues" evidence="5">
    <location>
        <begin position="1118"/>
        <end position="1131"/>
    </location>
</feature>
<dbReference type="EMBL" id="KZ819327">
    <property type="protein sequence ID" value="PWN20619.1"/>
    <property type="molecule type" value="Genomic_DNA"/>
</dbReference>
<dbReference type="GO" id="GO:0003777">
    <property type="term" value="F:microtubule motor activity"/>
    <property type="evidence" value="ECO:0007669"/>
    <property type="project" value="InterPro"/>
</dbReference>
<reference evidence="7 8" key="1">
    <citation type="journal article" date="2018" name="Mol. Biol. Evol.">
        <title>Broad Genomic Sampling Reveals a Smut Pathogenic Ancestry of the Fungal Clade Ustilaginomycotina.</title>
        <authorList>
            <person name="Kijpornyongpan T."/>
            <person name="Mondo S.J."/>
            <person name="Barry K."/>
            <person name="Sandor L."/>
            <person name="Lee J."/>
            <person name="Lipzen A."/>
            <person name="Pangilinan J."/>
            <person name="LaButti K."/>
            <person name="Hainaut M."/>
            <person name="Henrissat B."/>
            <person name="Grigoriev I.V."/>
            <person name="Spatafora J.W."/>
            <person name="Aime M.C."/>
        </authorList>
    </citation>
    <scope>NUCLEOTIDE SEQUENCE [LARGE SCALE GENOMIC DNA]</scope>
    <source>
        <strain evidence="7 8">MCA 4718</strain>
    </source>
</reference>
<dbReference type="SUPFAM" id="SSF52540">
    <property type="entry name" value="P-loop containing nucleoside triphosphate hydrolases"/>
    <property type="match status" value="1"/>
</dbReference>
<dbReference type="RefSeq" id="XP_025347779.1">
    <property type="nucleotide sequence ID" value="XM_025494941.1"/>
</dbReference>
<evidence type="ECO:0000313" key="7">
    <source>
        <dbReference type="EMBL" id="PWN20619.1"/>
    </source>
</evidence>
<dbReference type="PANTHER" id="PTHR47968">
    <property type="entry name" value="CENTROMERE PROTEIN E"/>
    <property type="match status" value="1"/>
</dbReference>
<dbReference type="InterPro" id="IPR027417">
    <property type="entry name" value="P-loop_NTPase"/>
</dbReference>
<dbReference type="AlphaFoldDB" id="A0A316U5W5"/>
<evidence type="ECO:0000256" key="2">
    <source>
        <dbReference type="ARBA" id="ARBA00023175"/>
    </source>
</evidence>
<proteinExistence type="inferred from homology"/>
<evidence type="ECO:0000256" key="1">
    <source>
        <dbReference type="ARBA" id="ARBA00023054"/>
    </source>
</evidence>
<dbReference type="GO" id="GO:0007018">
    <property type="term" value="P:microtubule-based movement"/>
    <property type="evidence" value="ECO:0007669"/>
    <property type="project" value="InterPro"/>
</dbReference>
<feature type="region of interest" description="Disordered" evidence="5">
    <location>
        <begin position="1013"/>
        <end position="1038"/>
    </location>
</feature>
<dbReference type="Proteomes" id="UP000245942">
    <property type="component" value="Unassembled WGS sequence"/>
</dbReference>
<feature type="compositionally biased region" description="Polar residues" evidence="5">
    <location>
        <begin position="23"/>
        <end position="44"/>
    </location>
</feature>
<dbReference type="GO" id="GO:0008017">
    <property type="term" value="F:microtubule binding"/>
    <property type="evidence" value="ECO:0007669"/>
    <property type="project" value="InterPro"/>
</dbReference>
<dbReference type="PRINTS" id="PR00380">
    <property type="entry name" value="KINESINHEAVY"/>
</dbReference>
<feature type="region of interest" description="Disordered" evidence="5">
    <location>
        <begin position="878"/>
        <end position="912"/>
    </location>
</feature>
<dbReference type="Gene3D" id="3.40.850.10">
    <property type="entry name" value="Kinesin motor domain"/>
    <property type="match status" value="1"/>
</dbReference>
<feature type="compositionally biased region" description="Polar residues" evidence="5">
    <location>
        <begin position="111"/>
        <end position="123"/>
    </location>
</feature>
<accession>A0A316U5W5</accession>
<feature type="region of interest" description="Disordered" evidence="5">
    <location>
        <begin position="98"/>
        <end position="141"/>
    </location>
</feature>
<dbReference type="Pfam" id="PF00225">
    <property type="entry name" value="Kinesin"/>
    <property type="match status" value="1"/>
</dbReference>
<feature type="compositionally biased region" description="Low complexity" evidence="5">
    <location>
        <begin position="802"/>
        <end position="823"/>
    </location>
</feature>
<feature type="compositionally biased region" description="Basic and acidic residues" evidence="5">
    <location>
        <begin position="828"/>
        <end position="842"/>
    </location>
</feature>
<feature type="region of interest" description="Disordered" evidence="5">
    <location>
        <begin position="575"/>
        <end position="621"/>
    </location>
</feature>